<dbReference type="HOGENOM" id="CLU_1951484_0_0_1"/>
<evidence type="ECO:0000256" key="1">
    <source>
        <dbReference type="SAM" id="MobiDB-lite"/>
    </source>
</evidence>
<reference evidence="3" key="1">
    <citation type="submission" date="2011-05" db="EMBL/GenBank/DDBJ databases">
        <authorList>
            <person name="Richards S.R."/>
            <person name="Qu J."/>
            <person name="Jiang H."/>
            <person name="Jhangiani S.N."/>
            <person name="Agravi P."/>
            <person name="Goodspeed R."/>
            <person name="Gross S."/>
            <person name="Mandapat C."/>
            <person name="Jackson L."/>
            <person name="Mathew T."/>
            <person name="Pu L."/>
            <person name="Thornton R."/>
            <person name="Saada N."/>
            <person name="Wilczek-Boney K.B."/>
            <person name="Lee S."/>
            <person name="Kovar C."/>
            <person name="Wu Y."/>
            <person name="Scherer S.E."/>
            <person name="Worley K.C."/>
            <person name="Muzny D.M."/>
            <person name="Gibbs R."/>
        </authorList>
    </citation>
    <scope>NUCLEOTIDE SEQUENCE</scope>
    <source>
        <strain evidence="3">Brora</strain>
    </source>
</reference>
<protein>
    <submittedName>
        <fullName evidence="2">Uncharacterized protein</fullName>
    </submittedName>
</protein>
<reference evidence="2" key="2">
    <citation type="submission" date="2015-02" db="UniProtKB">
        <authorList>
            <consortium name="EnsemblMetazoa"/>
        </authorList>
    </citation>
    <scope>IDENTIFICATION</scope>
</reference>
<feature type="compositionally biased region" description="Polar residues" evidence="1">
    <location>
        <begin position="1"/>
        <end position="17"/>
    </location>
</feature>
<evidence type="ECO:0000313" key="3">
    <source>
        <dbReference type="Proteomes" id="UP000014500"/>
    </source>
</evidence>
<name>T1IY62_STRMM</name>
<evidence type="ECO:0000313" key="2">
    <source>
        <dbReference type="EnsemblMetazoa" id="SMAR006166-PA"/>
    </source>
</evidence>
<dbReference type="EMBL" id="JH431671">
    <property type="status" value="NOT_ANNOTATED_CDS"/>
    <property type="molecule type" value="Genomic_DNA"/>
</dbReference>
<proteinExistence type="predicted"/>
<feature type="compositionally biased region" description="Basic and acidic residues" evidence="1">
    <location>
        <begin position="52"/>
        <end position="61"/>
    </location>
</feature>
<accession>T1IY62</accession>
<dbReference type="AlphaFoldDB" id="T1IY62"/>
<sequence length="129" mass="13998">MKSKANGNPQNPPSKTIQAHHAPKFDNYSPLQESAVIESQGCRESAVEEGDEGHHNMHLDDGPTTNTASTMSSATATSPVSLAQNAGTVTVDEVEKNFFYFYACFDWFLLMGGKGRNIQLIPHLSSVTI</sequence>
<organism evidence="2 3">
    <name type="scientific">Strigamia maritima</name>
    <name type="common">European centipede</name>
    <name type="synonym">Geophilus maritimus</name>
    <dbReference type="NCBI Taxonomy" id="126957"/>
    <lineage>
        <taxon>Eukaryota</taxon>
        <taxon>Metazoa</taxon>
        <taxon>Ecdysozoa</taxon>
        <taxon>Arthropoda</taxon>
        <taxon>Myriapoda</taxon>
        <taxon>Chilopoda</taxon>
        <taxon>Pleurostigmophora</taxon>
        <taxon>Geophilomorpha</taxon>
        <taxon>Linotaeniidae</taxon>
        <taxon>Strigamia</taxon>
    </lineage>
</organism>
<feature type="compositionally biased region" description="Low complexity" evidence="1">
    <location>
        <begin position="64"/>
        <end position="78"/>
    </location>
</feature>
<dbReference type="Proteomes" id="UP000014500">
    <property type="component" value="Unassembled WGS sequence"/>
</dbReference>
<feature type="region of interest" description="Disordered" evidence="1">
    <location>
        <begin position="1"/>
        <end position="79"/>
    </location>
</feature>
<dbReference type="EnsemblMetazoa" id="SMAR006166-RA">
    <property type="protein sequence ID" value="SMAR006166-PA"/>
    <property type="gene ID" value="SMAR006166"/>
</dbReference>
<keyword evidence="3" id="KW-1185">Reference proteome</keyword>